<sequence length="376" mass="43688">MANARYRRRGNQNLWAYEIREEGKTVAYNSGFKTKKLAEAEAEPILQKLRTGSIITKNISLPELYQEWLDLKIMPSNRSDVTKKKYLSRKVTLEKLFGDKPISQIRPSEYQRIMNNYGNRVSRNFLGRLNTGVKQSLQMAIADKVMIEDFTQNVELFSTAKSQDADSKYLHSEKAYLDLINAVKNKFNYKKSEVPYIIYFLLKTGMRYGELIALTWEDIDFDKGIFKTYRRFNSETSQFVPPKNKTSIRIVPVDNECLEILKNLQIEQNQSNKELGLQNTNNMVFQHFGYPNSVPSTNGTNKVLRGIVQELNIEPIITTKGARHTYGSFLWHRGYDLGIIAKILGHKDISMLIEVYGHTLEEKIQEEYNEIKQLWQ</sequence>
<evidence type="ECO:0000256" key="1">
    <source>
        <dbReference type="ARBA" id="ARBA00008857"/>
    </source>
</evidence>
<dbReference type="Proteomes" id="UP000235963">
    <property type="component" value="Unassembled WGS sequence"/>
</dbReference>
<dbReference type="GO" id="GO:0003677">
    <property type="term" value="F:DNA binding"/>
    <property type="evidence" value="ECO:0007669"/>
    <property type="project" value="UniProtKB-UniRule"/>
</dbReference>
<evidence type="ECO:0000256" key="2">
    <source>
        <dbReference type="ARBA" id="ARBA00023125"/>
    </source>
</evidence>
<comment type="caution">
    <text evidence="7">The sequence shown here is derived from an EMBL/GenBank/DDBJ whole genome shotgun (WGS) entry which is preliminary data.</text>
</comment>
<keyword evidence="8" id="KW-1185">Reference proteome</keyword>
<evidence type="ECO:0000256" key="4">
    <source>
        <dbReference type="PROSITE-ProRule" id="PRU01248"/>
    </source>
</evidence>
<dbReference type="InterPro" id="IPR013762">
    <property type="entry name" value="Integrase-like_cat_sf"/>
</dbReference>
<dbReference type="InterPro" id="IPR010998">
    <property type="entry name" value="Integrase_recombinase_N"/>
</dbReference>
<reference evidence="7 8" key="1">
    <citation type="submission" date="2015-12" db="EMBL/GenBank/DDBJ databases">
        <title>Streptococcus penaeicida sp. nov.</title>
        <authorList>
            <person name="Gomez-Gil B."/>
            <person name="Morales-Covarrubias M."/>
        </authorList>
    </citation>
    <scope>NUCLEOTIDE SEQUENCE [LARGE SCALE GENOMIC DNA]</scope>
    <source>
        <strain evidence="7 8">CAIM 1838</strain>
    </source>
</reference>
<feature type="domain" description="Core-binding (CB)" evidence="6">
    <location>
        <begin position="59"/>
        <end position="141"/>
    </location>
</feature>
<dbReference type="EMBL" id="LOCM01000028">
    <property type="protein sequence ID" value="PND47381.1"/>
    <property type="molecule type" value="Genomic_DNA"/>
</dbReference>
<dbReference type="PROSITE" id="PS51900">
    <property type="entry name" value="CB"/>
    <property type="match status" value="1"/>
</dbReference>
<organism evidence="7 8">
    <name type="scientific">Streptococcus penaeicida</name>
    <dbReference type="NCBI Taxonomy" id="1765960"/>
    <lineage>
        <taxon>Bacteria</taxon>
        <taxon>Bacillati</taxon>
        <taxon>Bacillota</taxon>
        <taxon>Bacilli</taxon>
        <taxon>Lactobacillales</taxon>
        <taxon>Streptococcaceae</taxon>
        <taxon>Streptococcus</taxon>
    </lineage>
</organism>
<feature type="domain" description="Tyr recombinase" evidence="5">
    <location>
        <begin position="165"/>
        <end position="369"/>
    </location>
</feature>
<protein>
    <submittedName>
        <fullName evidence="7">Integrase</fullName>
    </submittedName>
</protein>
<evidence type="ECO:0000259" key="5">
    <source>
        <dbReference type="PROSITE" id="PS51898"/>
    </source>
</evidence>
<dbReference type="InterPro" id="IPR011010">
    <property type="entry name" value="DNA_brk_join_enz"/>
</dbReference>
<proteinExistence type="inferred from homology"/>
<dbReference type="InterPro" id="IPR050090">
    <property type="entry name" value="Tyrosine_recombinase_XerCD"/>
</dbReference>
<dbReference type="Pfam" id="PF00589">
    <property type="entry name" value="Phage_integrase"/>
    <property type="match status" value="1"/>
</dbReference>
<dbReference type="InterPro" id="IPR044068">
    <property type="entry name" value="CB"/>
</dbReference>
<dbReference type="PANTHER" id="PTHR30349:SF41">
    <property type="entry name" value="INTEGRASE_RECOMBINASE PROTEIN MJ0367-RELATED"/>
    <property type="match status" value="1"/>
</dbReference>
<dbReference type="GO" id="GO:0006310">
    <property type="term" value="P:DNA recombination"/>
    <property type="evidence" value="ECO:0007669"/>
    <property type="project" value="UniProtKB-KW"/>
</dbReference>
<keyword evidence="2 4" id="KW-0238">DNA-binding</keyword>
<evidence type="ECO:0000259" key="6">
    <source>
        <dbReference type="PROSITE" id="PS51900"/>
    </source>
</evidence>
<dbReference type="InterPro" id="IPR002104">
    <property type="entry name" value="Integrase_catalytic"/>
</dbReference>
<dbReference type="CDD" id="cd01189">
    <property type="entry name" value="INT_ICEBs1_C_like"/>
    <property type="match status" value="1"/>
</dbReference>
<dbReference type="Gene3D" id="1.10.443.10">
    <property type="entry name" value="Intergrase catalytic core"/>
    <property type="match status" value="1"/>
</dbReference>
<accession>A0A2N8LB43</accession>
<gene>
    <name evidence="7" type="ORF">AT575_07685</name>
</gene>
<dbReference type="PROSITE" id="PS51898">
    <property type="entry name" value="TYR_RECOMBINASE"/>
    <property type="match status" value="1"/>
</dbReference>
<dbReference type="PANTHER" id="PTHR30349">
    <property type="entry name" value="PHAGE INTEGRASE-RELATED"/>
    <property type="match status" value="1"/>
</dbReference>
<evidence type="ECO:0000313" key="8">
    <source>
        <dbReference type="Proteomes" id="UP000235963"/>
    </source>
</evidence>
<dbReference type="OrthoDB" id="9803188at2"/>
<dbReference type="Gene3D" id="1.10.150.130">
    <property type="match status" value="1"/>
</dbReference>
<evidence type="ECO:0000313" key="7">
    <source>
        <dbReference type="EMBL" id="PND47381.1"/>
    </source>
</evidence>
<name>A0A2N8LB43_9STRE</name>
<evidence type="ECO:0000256" key="3">
    <source>
        <dbReference type="ARBA" id="ARBA00023172"/>
    </source>
</evidence>
<comment type="similarity">
    <text evidence="1">Belongs to the 'phage' integrase family.</text>
</comment>
<dbReference type="GO" id="GO:0015074">
    <property type="term" value="P:DNA integration"/>
    <property type="evidence" value="ECO:0007669"/>
    <property type="project" value="InterPro"/>
</dbReference>
<dbReference type="AlphaFoldDB" id="A0A2N8LB43"/>
<dbReference type="SUPFAM" id="SSF56349">
    <property type="entry name" value="DNA breaking-rejoining enzymes"/>
    <property type="match status" value="1"/>
</dbReference>
<keyword evidence="3" id="KW-0233">DNA recombination</keyword>
<dbReference type="RefSeq" id="WP_102777860.1">
    <property type="nucleotide sequence ID" value="NZ_CBCSGP010000003.1"/>
</dbReference>